<dbReference type="Pfam" id="PF17851">
    <property type="entry name" value="GH43_C2"/>
    <property type="match status" value="1"/>
</dbReference>
<dbReference type="AlphaFoldDB" id="A0A1Q5UPM5"/>
<dbReference type="GO" id="GO:0005975">
    <property type="term" value="P:carbohydrate metabolic process"/>
    <property type="evidence" value="ECO:0007669"/>
    <property type="project" value="InterPro"/>
</dbReference>
<feature type="signal peptide" evidence="7">
    <location>
        <begin position="1"/>
        <end position="21"/>
    </location>
</feature>
<evidence type="ECO:0000259" key="8">
    <source>
        <dbReference type="Pfam" id="PF17851"/>
    </source>
</evidence>
<evidence type="ECO:0000313" key="9">
    <source>
        <dbReference type="EMBL" id="OKP14428.1"/>
    </source>
</evidence>
<dbReference type="OrthoDB" id="408373at2759"/>
<comment type="similarity">
    <text evidence="1 6">Belongs to the glycosyl hydrolase 43 family.</text>
</comment>
<dbReference type="InterPro" id="IPR013320">
    <property type="entry name" value="ConA-like_dom_sf"/>
</dbReference>
<dbReference type="InterPro" id="IPR023296">
    <property type="entry name" value="Glyco_hydro_beta-prop_sf"/>
</dbReference>
<keyword evidence="2 7" id="KW-0732">Signal</keyword>
<keyword evidence="3 6" id="KW-0378">Hydrolase</keyword>
<accession>A0A1Q5UPM5</accession>
<evidence type="ECO:0000256" key="2">
    <source>
        <dbReference type="ARBA" id="ARBA00022729"/>
    </source>
</evidence>
<comment type="caution">
    <text evidence="9">The sequence shown here is derived from an EMBL/GenBank/DDBJ whole genome shotgun (WGS) entry which is preliminary data.</text>
</comment>
<sequence>MNLLLLLAGLVLQIATKQAYALNTTYNNPILPGWHSDPSCTFVSEWNNTFFCTTSSFLAFPGCPVFASTDLVHWDLISNALSRPAQLPQIQTSTNAQTLGIFASTLRFRDGTFYLITAWLDTDNDGVQIVLFTTTNPYDENSWTNAFQIQNPLSAIDPDIFWDDDGNVIMAYSGSPIKASYIDLATGNAGEPFDLWNGTGYNYQEGPHLYKKDGYYYLLIAEGGTELHHSSTIARSKSIKGPWESSPHNPLASARYTDRYFQTVGHSDLFQDAAGNWWGVALATRAGPVLYNETIYPMGRESVLYPVSWPKGDWPVADPVMGEMSGPLPPKSSKKSSVPTFMGEPDIVDFVPGSSIPKHWVFWRAPAKPESFTISPPGHPNTLRLTASKANLTGDASFKALDGLTLLARRQTNTLFEFSVDVHPGFYKTQGDEIGVTAFLHQDHHIDLGIVFMGGSPHSKGTLSFRCRATDSDATNFTVPSPVVTPVPSSWLSETIRLYIRAENSTHYQLSAAPAAWPHDSRLLATFTGALISGPDVFTGNLLGVYATTNGGNQTMQGYVSRWRYTPVAQQIDYDDFVRSRGL</sequence>
<proteinExistence type="inferred from homology"/>
<dbReference type="InterPro" id="IPR041542">
    <property type="entry name" value="GH43_C2"/>
</dbReference>
<dbReference type="STRING" id="1316194.A0A1Q5UPM5"/>
<organism evidence="9 10">
    <name type="scientific">Penicillium subrubescens</name>
    <dbReference type="NCBI Taxonomy" id="1316194"/>
    <lineage>
        <taxon>Eukaryota</taxon>
        <taxon>Fungi</taxon>
        <taxon>Dikarya</taxon>
        <taxon>Ascomycota</taxon>
        <taxon>Pezizomycotina</taxon>
        <taxon>Eurotiomycetes</taxon>
        <taxon>Eurotiomycetidae</taxon>
        <taxon>Eurotiales</taxon>
        <taxon>Aspergillaceae</taxon>
        <taxon>Penicillium</taxon>
    </lineage>
</organism>
<dbReference type="Pfam" id="PF04616">
    <property type="entry name" value="Glyco_hydro_43"/>
    <property type="match status" value="1"/>
</dbReference>
<protein>
    <submittedName>
        <fullName evidence="9">Non-reducing end alpha-L-arabinofuranosidase BoGH43A</fullName>
    </submittedName>
</protein>
<dbReference type="SUPFAM" id="SSF75005">
    <property type="entry name" value="Arabinanase/levansucrase/invertase"/>
    <property type="match status" value="1"/>
</dbReference>
<dbReference type="PANTHER" id="PTHR42812:SF17">
    <property type="entry name" value="BETA-XYLOSIDASE C-TERMINAL CONCANAVALIN A-LIKE DOMAIN-CONTAINING PROTEIN-RELATED"/>
    <property type="match status" value="1"/>
</dbReference>
<evidence type="ECO:0000256" key="3">
    <source>
        <dbReference type="ARBA" id="ARBA00022801"/>
    </source>
</evidence>
<dbReference type="CDD" id="cd18833">
    <property type="entry name" value="GH43_PcXyl-like"/>
    <property type="match status" value="1"/>
</dbReference>
<gene>
    <name evidence="9" type="ORF">PENSUB_14040</name>
</gene>
<feature type="chain" id="PRO_5013384573" evidence="7">
    <location>
        <begin position="22"/>
        <end position="583"/>
    </location>
</feature>
<reference evidence="9 10" key="1">
    <citation type="submission" date="2016-10" db="EMBL/GenBank/DDBJ databases">
        <title>Genome sequence of the ascomycete fungus Penicillium subrubescens.</title>
        <authorList>
            <person name="De Vries R.P."/>
            <person name="Peng M."/>
            <person name="Dilokpimol A."/>
            <person name="Hilden K."/>
            <person name="Makela M.R."/>
            <person name="Grigoriev I."/>
            <person name="Riley R."/>
            <person name="Granchi Z."/>
        </authorList>
    </citation>
    <scope>NUCLEOTIDE SEQUENCE [LARGE SCALE GENOMIC DNA]</scope>
    <source>
        <strain evidence="9 10">CBS 132785</strain>
    </source>
</reference>
<feature type="site" description="Important for catalytic activity, responsible for pKa modulation of the active site Glu and correct orientation of both the proton donor and substrate" evidence="5">
    <location>
        <position position="157"/>
    </location>
</feature>
<evidence type="ECO:0000313" key="10">
    <source>
        <dbReference type="Proteomes" id="UP000186955"/>
    </source>
</evidence>
<feature type="domain" description="Beta-xylosidase C-terminal Concanavalin A-like" evidence="8">
    <location>
        <begin position="354"/>
        <end position="565"/>
    </location>
</feature>
<keyword evidence="10" id="KW-1185">Reference proteome</keyword>
<evidence type="ECO:0000256" key="7">
    <source>
        <dbReference type="SAM" id="SignalP"/>
    </source>
</evidence>
<dbReference type="InterPro" id="IPR006710">
    <property type="entry name" value="Glyco_hydro_43"/>
</dbReference>
<dbReference type="GO" id="GO:0004553">
    <property type="term" value="F:hydrolase activity, hydrolyzing O-glycosyl compounds"/>
    <property type="evidence" value="ECO:0007669"/>
    <property type="project" value="InterPro"/>
</dbReference>
<name>A0A1Q5UPM5_9EURO</name>
<dbReference type="Gene3D" id="2.115.10.20">
    <property type="entry name" value="Glycosyl hydrolase domain, family 43"/>
    <property type="match status" value="1"/>
</dbReference>
<evidence type="ECO:0000256" key="5">
    <source>
        <dbReference type="PIRSR" id="PIRSR606710-2"/>
    </source>
</evidence>
<evidence type="ECO:0000256" key="6">
    <source>
        <dbReference type="RuleBase" id="RU361187"/>
    </source>
</evidence>
<evidence type="ECO:0000256" key="1">
    <source>
        <dbReference type="ARBA" id="ARBA00009865"/>
    </source>
</evidence>
<keyword evidence="4 6" id="KW-0326">Glycosidase</keyword>
<dbReference type="InterPro" id="IPR051795">
    <property type="entry name" value="Glycosyl_Hydrlase_43"/>
</dbReference>
<dbReference type="PANTHER" id="PTHR42812">
    <property type="entry name" value="BETA-XYLOSIDASE"/>
    <property type="match status" value="1"/>
</dbReference>
<dbReference type="EMBL" id="MNBE01000098">
    <property type="protein sequence ID" value="OKP14428.1"/>
    <property type="molecule type" value="Genomic_DNA"/>
</dbReference>
<evidence type="ECO:0000256" key="4">
    <source>
        <dbReference type="ARBA" id="ARBA00023295"/>
    </source>
</evidence>
<dbReference type="Gene3D" id="2.60.120.200">
    <property type="match status" value="1"/>
</dbReference>
<dbReference type="Proteomes" id="UP000186955">
    <property type="component" value="Unassembled WGS sequence"/>
</dbReference>
<dbReference type="SUPFAM" id="SSF49899">
    <property type="entry name" value="Concanavalin A-like lectins/glucanases"/>
    <property type="match status" value="1"/>
</dbReference>